<accession>A0A7N0UQS9</accession>
<dbReference type="GO" id="GO:0006950">
    <property type="term" value="P:response to stress"/>
    <property type="evidence" value="ECO:0007669"/>
    <property type="project" value="TreeGrafter"/>
</dbReference>
<dbReference type="EnsemblPlants" id="Kaladp0076s0290.2.v1.1">
    <property type="protein sequence ID" value="Kaladp0076s0290.2.v1.1"/>
    <property type="gene ID" value="Kaladp0076s0290.v1.1"/>
</dbReference>
<evidence type="ECO:0008006" key="3">
    <source>
        <dbReference type="Google" id="ProtNLM"/>
    </source>
</evidence>
<dbReference type="GO" id="GO:0005739">
    <property type="term" value="C:mitochondrion"/>
    <property type="evidence" value="ECO:0007669"/>
    <property type="project" value="TreeGrafter"/>
</dbReference>
<dbReference type="EnsemblPlants" id="Kaladp0076s0290.1.v1.1">
    <property type="protein sequence ID" value="Kaladp0076s0290.1.v1.1"/>
    <property type="gene ID" value="Kaladp0076s0290.v1.1"/>
</dbReference>
<name>A0A7N0UQS9_KALFE</name>
<dbReference type="Gramene" id="Kaladp0076s0290.1.v1.1">
    <property type="protein sequence ID" value="Kaladp0076s0290.1.v1.1"/>
    <property type="gene ID" value="Kaladp0076s0290.v1.1"/>
</dbReference>
<dbReference type="Proteomes" id="UP000594263">
    <property type="component" value="Unplaced"/>
</dbReference>
<dbReference type="PANTHER" id="PTHR33509">
    <property type="entry name" value="LATE EMBRYOGENIS ABUNDANT PROTEIN 2-RELATED"/>
    <property type="match status" value="1"/>
</dbReference>
<evidence type="ECO:0000313" key="2">
    <source>
        <dbReference type="Proteomes" id="UP000594263"/>
    </source>
</evidence>
<dbReference type="PANTHER" id="PTHR33509:SF5">
    <property type="entry name" value="PROTEIN SENESCENCE-ASSOCIATED GENE 21, MITOCHONDRIAL"/>
    <property type="match status" value="1"/>
</dbReference>
<dbReference type="AlphaFoldDB" id="A0A7N0UQS9"/>
<dbReference type="Gramene" id="Kaladp0076s0290.2.v1.1">
    <property type="protein sequence ID" value="Kaladp0076s0290.2.v1.1"/>
    <property type="gene ID" value="Kaladp0076s0290.v1.1"/>
</dbReference>
<sequence>MAAARSVSVVKLMISSPAGSSVTRRGYAYAAGASQGVGLVSSGRRADMLSKDRAESDKSWGPDPLTGYYRPVNRAAEIDAAELRNMLLKNRTRPN</sequence>
<organism evidence="1 2">
    <name type="scientific">Kalanchoe fedtschenkoi</name>
    <name type="common">Lavender scallops</name>
    <name type="synonym">South American air plant</name>
    <dbReference type="NCBI Taxonomy" id="63787"/>
    <lineage>
        <taxon>Eukaryota</taxon>
        <taxon>Viridiplantae</taxon>
        <taxon>Streptophyta</taxon>
        <taxon>Embryophyta</taxon>
        <taxon>Tracheophyta</taxon>
        <taxon>Spermatophyta</taxon>
        <taxon>Magnoliopsida</taxon>
        <taxon>eudicotyledons</taxon>
        <taxon>Gunneridae</taxon>
        <taxon>Pentapetalae</taxon>
        <taxon>Saxifragales</taxon>
        <taxon>Crassulaceae</taxon>
        <taxon>Kalanchoe</taxon>
    </lineage>
</organism>
<dbReference type="Pfam" id="PF03242">
    <property type="entry name" value="LEA_3a"/>
    <property type="match status" value="1"/>
</dbReference>
<dbReference type="InterPro" id="IPR004926">
    <property type="entry name" value="LEA_3a"/>
</dbReference>
<proteinExistence type="predicted"/>
<dbReference type="OMA" id="PINHTPE"/>
<protein>
    <recommendedName>
        <fullName evidence="3">Late embryogenesis abundant protein Lea5</fullName>
    </recommendedName>
</protein>
<evidence type="ECO:0000313" key="1">
    <source>
        <dbReference type="EnsemblPlants" id="Kaladp0076s0290.2.v1.1"/>
    </source>
</evidence>
<reference evidence="1" key="1">
    <citation type="submission" date="2021-01" db="UniProtKB">
        <authorList>
            <consortium name="EnsemblPlants"/>
        </authorList>
    </citation>
    <scope>IDENTIFICATION</scope>
</reference>
<keyword evidence="2" id="KW-1185">Reference proteome</keyword>